<feature type="compositionally biased region" description="Low complexity" evidence="1">
    <location>
        <begin position="27"/>
        <end position="52"/>
    </location>
</feature>
<evidence type="ECO:0000313" key="3">
    <source>
        <dbReference type="WBParaSite" id="nRc.2.0.1.t19989-RA"/>
    </source>
</evidence>
<keyword evidence="2" id="KW-1185">Reference proteome</keyword>
<feature type="region of interest" description="Disordered" evidence="1">
    <location>
        <begin position="87"/>
        <end position="114"/>
    </location>
</feature>
<dbReference type="WBParaSite" id="nRc.2.0.1.t19989-RA">
    <property type="protein sequence ID" value="nRc.2.0.1.t19989-RA"/>
    <property type="gene ID" value="nRc.2.0.1.g19989"/>
</dbReference>
<accession>A0A915J1L3</accession>
<name>A0A915J1L3_ROMCU</name>
<evidence type="ECO:0000256" key="1">
    <source>
        <dbReference type="SAM" id="MobiDB-lite"/>
    </source>
</evidence>
<proteinExistence type="predicted"/>
<protein>
    <submittedName>
        <fullName evidence="3">Uncharacterized protein</fullName>
    </submittedName>
</protein>
<evidence type="ECO:0000313" key="2">
    <source>
        <dbReference type="Proteomes" id="UP000887565"/>
    </source>
</evidence>
<reference evidence="3" key="1">
    <citation type="submission" date="2022-11" db="UniProtKB">
        <authorList>
            <consortium name="WormBaseParasite"/>
        </authorList>
    </citation>
    <scope>IDENTIFICATION</scope>
</reference>
<feature type="compositionally biased region" description="Low complexity" evidence="1">
    <location>
        <begin position="90"/>
        <end position="104"/>
    </location>
</feature>
<organism evidence="2 3">
    <name type="scientific">Romanomermis culicivorax</name>
    <name type="common">Nematode worm</name>
    <dbReference type="NCBI Taxonomy" id="13658"/>
    <lineage>
        <taxon>Eukaryota</taxon>
        <taxon>Metazoa</taxon>
        <taxon>Ecdysozoa</taxon>
        <taxon>Nematoda</taxon>
        <taxon>Enoplea</taxon>
        <taxon>Dorylaimia</taxon>
        <taxon>Mermithida</taxon>
        <taxon>Mermithoidea</taxon>
        <taxon>Mermithidae</taxon>
        <taxon>Romanomermis</taxon>
    </lineage>
</organism>
<dbReference type="AlphaFoldDB" id="A0A915J1L3"/>
<dbReference type="Proteomes" id="UP000887565">
    <property type="component" value="Unplaced"/>
</dbReference>
<feature type="region of interest" description="Disordered" evidence="1">
    <location>
        <begin position="27"/>
        <end position="71"/>
    </location>
</feature>
<sequence>MKPAPAVQDASRRFSCTIGFDQSPAVNSASLSSSSLNNNNNTGKNNTSHNNGASNVERGSTGNLCGAKGSPGKRLSANLLLAIPNTLSPSSALVGGSASRSSSPRRTDRSGSCPAHQLRTKFAELFGANINTELRR</sequence>
<feature type="compositionally biased region" description="Polar residues" evidence="1">
    <location>
        <begin position="53"/>
        <end position="63"/>
    </location>
</feature>